<keyword evidence="3" id="KW-1185">Reference proteome</keyword>
<dbReference type="InterPro" id="IPR000719">
    <property type="entry name" value="Prot_kinase_dom"/>
</dbReference>
<protein>
    <submittedName>
        <fullName evidence="2">Kinase-like domain-containing protein</fullName>
    </submittedName>
</protein>
<gene>
    <name evidence="2" type="ORF">B0H64DRAFT_195771</name>
</gene>
<evidence type="ECO:0000259" key="1">
    <source>
        <dbReference type="PROSITE" id="PS50011"/>
    </source>
</evidence>
<accession>A0AAE0LRI0</accession>
<dbReference type="PROSITE" id="PS50011">
    <property type="entry name" value="PROTEIN_KINASE_DOM"/>
    <property type="match status" value="1"/>
</dbReference>
<reference evidence="2" key="2">
    <citation type="submission" date="2023-06" db="EMBL/GenBank/DDBJ databases">
        <authorList>
            <consortium name="Lawrence Berkeley National Laboratory"/>
            <person name="Haridas S."/>
            <person name="Hensen N."/>
            <person name="Bonometti L."/>
            <person name="Westerberg I."/>
            <person name="Brannstrom I.O."/>
            <person name="Guillou S."/>
            <person name="Cros-Aarteil S."/>
            <person name="Calhoun S."/>
            <person name="Kuo A."/>
            <person name="Mondo S."/>
            <person name="Pangilinan J."/>
            <person name="Riley R."/>
            <person name="Labutti K."/>
            <person name="Andreopoulos B."/>
            <person name="Lipzen A."/>
            <person name="Chen C."/>
            <person name="Yanf M."/>
            <person name="Daum C."/>
            <person name="Ng V."/>
            <person name="Clum A."/>
            <person name="Steindorff A."/>
            <person name="Ohm R."/>
            <person name="Martin F."/>
            <person name="Silar P."/>
            <person name="Natvig D."/>
            <person name="Lalanne C."/>
            <person name="Gautier V."/>
            <person name="Ament-Velasquez S.L."/>
            <person name="Kruys A."/>
            <person name="Hutchinson M.I."/>
            <person name="Powell A.J."/>
            <person name="Barry K."/>
            <person name="Miller A.N."/>
            <person name="Grigoriev I.V."/>
            <person name="Debuchy R."/>
            <person name="Gladieux P."/>
            <person name="Thoren M.H."/>
            <person name="Johannesson H."/>
        </authorList>
    </citation>
    <scope>NUCLEOTIDE SEQUENCE</scope>
    <source>
        <strain evidence="2">CBS 168.71</strain>
    </source>
</reference>
<dbReference type="EMBL" id="JAUEPN010000005">
    <property type="protein sequence ID" value="KAK3294813.1"/>
    <property type="molecule type" value="Genomic_DNA"/>
</dbReference>
<name>A0AAE0LRI0_9PEZI</name>
<organism evidence="2 3">
    <name type="scientific">Chaetomium fimeti</name>
    <dbReference type="NCBI Taxonomy" id="1854472"/>
    <lineage>
        <taxon>Eukaryota</taxon>
        <taxon>Fungi</taxon>
        <taxon>Dikarya</taxon>
        <taxon>Ascomycota</taxon>
        <taxon>Pezizomycotina</taxon>
        <taxon>Sordariomycetes</taxon>
        <taxon>Sordariomycetidae</taxon>
        <taxon>Sordariales</taxon>
        <taxon>Chaetomiaceae</taxon>
        <taxon>Chaetomium</taxon>
    </lineage>
</organism>
<dbReference type="GO" id="GO:0004672">
    <property type="term" value="F:protein kinase activity"/>
    <property type="evidence" value="ECO:0007669"/>
    <property type="project" value="InterPro"/>
</dbReference>
<dbReference type="Pfam" id="PF00069">
    <property type="entry name" value="Pkinase"/>
    <property type="match status" value="1"/>
</dbReference>
<dbReference type="GeneID" id="87836112"/>
<proteinExistence type="predicted"/>
<keyword evidence="2" id="KW-0808">Transferase</keyword>
<keyword evidence="2" id="KW-0418">Kinase</keyword>
<dbReference type="AlphaFoldDB" id="A0AAE0LRI0"/>
<evidence type="ECO:0000313" key="3">
    <source>
        <dbReference type="Proteomes" id="UP001278766"/>
    </source>
</evidence>
<feature type="domain" description="Protein kinase" evidence="1">
    <location>
        <begin position="88"/>
        <end position="315"/>
    </location>
</feature>
<evidence type="ECO:0000313" key="2">
    <source>
        <dbReference type="EMBL" id="KAK3294813.1"/>
    </source>
</evidence>
<dbReference type="Proteomes" id="UP001278766">
    <property type="component" value="Unassembled WGS sequence"/>
</dbReference>
<dbReference type="InterPro" id="IPR011009">
    <property type="entry name" value="Kinase-like_dom_sf"/>
</dbReference>
<comment type="caution">
    <text evidence="2">The sequence shown here is derived from an EMBL/GenBank/DDBJ whole genome shotgun (WGS) entry which is preliminary data.</text>
</comment>
<reference evidence="2" key="1">
    <citation type="journal article" date="2023" name="Mol. Phylogenet. Evol.">
        <title>Genome-scale phylogeny and comparative genomics of the fungal order Sordariales.</title>
        <authorList>
            <person name="Hensen N."/>
            <person name="Bonometti L."/>
            <person name="Westerberg I."/>
            <person name="Brannstrom I.O."/>
            <person name="Guillou S."/>
            <person name="Cros-Aarteil S."/>
            <person name="Calhoun S."/>
            <person name="Haridas S."/>
            <person name="Kuo A."/>
            <person name="Mondo S."/>
            <person name="Pangilinan J."/>
            <person name="Riley R."/>
            <person name="LaButti K."/>
            <person name="Andreopoulos B."/>
            <person name="Lipzen A."/>
            <person name="Chen C."/>
            <person name="Yan M."/>
            <person name="Daum C."/>
            <person name="Ng V."/>
            <person name="Clum A."/>
            <person name="Steindorff A."/>
            <person name="Ohm R.A."/>
            <person name="Martin F."/>
            <person name="Silar P."/>
            <person name="Natvig D.O."/>
            <person name="Lalanne C."/>
            <person name="Gautier V."/>
            <person name="Ament-Velasquez S.L."/>
            <person name="Kruys A."/>
            <person name="Hutchinson M.I."/>
            <person name="Powell A.J."/>
            <person name="Barry K."/>
            <person name="Miller A.N."/>
            <person name="Grigoriev I.V."/>
            <person name="Debuchy R."/>
            <person name="Gladieux P."/>
            <person name="Hiltunen Thoren M."/>
            <person name="Johannesson H."/>
        </authorList>
    </citation>
    <scope>NUCLEOTIDE SEQUENCE</scope>
    <source>
        <strain evidence="2">CBS 168.71</strain>
    </source>
</reference>
<dbReference type="SUPFAM" id="SSF56112">
    <property type="entry name" value="Protein kinase-like (PK-like)"/>
    <property type="match status" value="1"/>
</dbReference>
<dbReference type="Gene3D" id="1.10.510.10">
    <property type="entry name" value="Transferase(Phosphotransferase) domain 1"/>
    <property type="match status" value="1"/>
</dbReference>
<dbReference type="RefSeq" id="XP_062658327.1">
    <property type="nucleotide sequence ID" value="XM_062799164.1"/>
</dbReference>
<sequence>MVVEKRPNTADEADLKVSKRLKTTEEADITVGKRPEIRNEADLTIWMCMDTVTGVQHTQWYHFTPENETYYGYSDKRRFDITFDEFVAGLERISDDAIFPEVPTDTQITIAPKSLDADTVHIKRSGLRRYENAEKGSTCGAKDQLLAEVLVMEKLSKTPHPYIVEYYGCTVHRGRITSIATEKLGQPLSVYAYDDPHRFNQIDKAAFLAGVESAVKFLHSLGLAHNDISPLNIMVREPSNGVGACTPVLIDFDSCGPFGTQPLSLGSPGFCDEEDEDFTSQKRHDEFALKRLAEWWDEEHDPKKLLCFGCGGKKD</sequence>
<dbReference type="GO" id="GO:0005524">
    <property type="term" value="F:ATP binding"/>
    <property type="evidence" value="ECO:0007669"/>
    <property type="project" value="InterPro"/>
</dbReference>